<evidence type="ECO:0000313" key="4">
    <source>
        <dbReference type="EMBL" id="CAD8985835.1"/>
    </source>
</evidence>
<name>A0A6U4Q0S4_HEMAN</name>
<dbReference type="InterPro" id="IPR006683">
    <property type="entry name" value="Thioestr_dom"/>
</dbReference>
<dbReference type="EMBL" id="HBFK01014345">
    <property type="protein sequence ID" value="CAD8742217.1"/>
    <property type="molecule type" value="Transcribed_RNA"/>
</dbReference>
<dbReference type="AlphaFoldDB" id="A0A6U4Q0S4"/>
<dbReference type="EMBL" id="HBFX01061113">
    <property type="protein sequence ID" value="CAD8985835.1"/>
    <property type="molecule type" value="Transcribed_RNA"/>
</dbReference>
<protein>
    <recommendedName>
        <fullName evidence="2">Thioesterase domain-containing protein</fullName>
    </recommendedName>
</protein>
<dbReference type="SUPFAM" id="SSF54637">
    <property type="entry name" value="Thioesterase/thiol ester dehydrase-isomerase"/>
    <property type="match status" value="1"/>
</dbReference>
<proteinExistence type="predicted"/>
<dbReference type="Gene3D" id="3.10.129.10">
    <property type="entry name" value="Hotdog Thioesterase"/>
    <property type="match status" value="1"/>
</dbReference>
<dbReference type="Pfam" id="PF03061">
    <property type="entry name" value="4HBT"/>
    <property type="match status" value="1"/>
</dbReference>
<feature type="chain" id="PRO_5035585678" description="Thioesterase domain-containing protein" evidence="1">
    <location>
        <begin position="20"/>
        <end position="259"/>
    </location>
</feature>
<reference evidence="4" key="1">
    <citation type="submission" date="2021-01" db="EMBL/GenBank/DDBJ databases">
        <authorList>
            <person name="Corre E."/>
            <person name="Pelletier E."/>
            <person name="Niang G."/>
            <person name="Scheremetjew M."/>
            <person name="Finn R."/>
            <person name="Kale V."/>
            <person name="Holt S."/>
            <person name="Cochrane G."/>
            <person name="Meng A."/>
            <person name="Brown T."/>
            <person name="Cohen L."/>
        </authorList>
    </citation>
    <scope>NUCLEOTIDE SEQUENCE</scope>
    <source>
        <strain evidence="3">CCMP441</strain>
        <strain evidence="4">CCMP644</strain>
    </source>
</reference>
<evidence type="ECO:0000259" key="2">
    <source>
        <dbReference type="Pfam" id="PF03061"/>
    </source>
</evidence>
<dbReference type="InterPro" id="IPR029069">
    <property type="entry name" value="HotDog_dom_sf"/>
</dbReference>
<dbReference type="PANTHER" id="PTHR47260">
    <property type="entry name" value="UPF0644 PROTEIN PB2B4.06"/>
    <property type="match status" value="1"/>
</dbReference>
<dbReference type="InterPro" id="IPR052061">
    <property type="entry name" value="PTE-AB_protein"/>
</dbReference>
<evidence type="ECO:0000256" key="1">
    <source>
        <dbReference type="SAM" id="SignalP"/>
    </source>
</evidence>
<accession>A0A6U4Q0S4</accession>
<dbReference type="PANTHER" id="PTHR47260:SF1">
    <property type="entry name" value="UPF0644 PROTEIN PB2B4.06"/>
    <property type="match status" value="1"/>
</dbReference>
<feature type="domain" description="Thioesterase" evidence="2">
    <location>
        <begin position="152"/>
        <end position="224"/>
    </location>
</feature>
<gene>
    <name evidence="4" type="ORF">HAND00432_LOCUS36848</name>
    <name evidence="3" type="ORF">HAND1043_LOCUS8711</name>
</gene>
<sequence>MSMGMGMRRIGWTAGLTVAAGVSVASLRHARSEGTAVDDKDWRRIPSRGEVFQKKLLSLVSLHTVSARPPLPDWEGPIAEDPNLHMHPRVSRLATSASSDGLILKDTPRIYAPFVPFTDEDMSAEDHKERLSKRGVKCVWHFGDDGVGHPLTVHGGCIAMAMDESFGHAYMSLGRGPGYTAFIHINYRVPLPTGDPTLIDIEFEKLEGRKVFMKGKLTDGKGKVFSDATCLFVQPRPKADVMEQAQAQADSGGKSDAKA</sequence>
<organism evidence="4">
    <name type="scientific">Hemiselmis andersenii</name>
    <name type="common">Cryptophyte alga</name>
    <dbReference type="NCBI Taxonomy" id="464988"/>
    <lineage>
        <taxon>Eukaryota</taxon>
        <taxon>Cryptophyceae</taxon>
        <taxon>Cryptomonadales</taxon>
        <taxon>Hemiselmidaceae</taxon>
        <taxon>Hemiselmis</taxon>
    </lineage>
</organism>
<dbReference type="CDD" id="cd03443">
    <property type="entry name" value="PaaI_thioesterase"/>
    <property type="match status" value="1"/>
</dbReference>
<evidence type="ECO:0000313" key="3">
    <source>
        <dbReference type="EMBL" id="CAD8742217.1"/>
    </source>
</evidence>
<feature type="signal peptide" evidence="1">
    <location>
        <begin position="1"/>
        <end position="19"/>
    </location>
</feature>
<keyword evidence="1" id="KW-0732">Signal</keyword>